<dbReference type="InterPro" id="IPR015377">
    <property type="entry name" value="Fumarylacetoacetase_N"/>
</dbReference>
<feature type="domain" description="Fumarylacetoacetase-like C-terminal" evidence="14">
    <location>
        <begin position="135"/>
        <end position="430"/>
    </location>
</feature>
<dbReference type="PANTHER" id="PTHR43069">
    <property type="entry name" value="FUMARYLACETOACETASE"/>
    <property type="match status" value="1"/>
</dbReference>
<keyword evidence="5 13" id="KW-0378">Hydrolase</keyword>
<dbReference type="GO" id="GO:0006559">
    <property type="term" value="P:L-phenylalanine catabolic process"/>
    <property type="evidence" value="ECO:0007669"/>
    <property type="project" value="UniProtKB-UniRule"/>
</dbReference>
<feature type="binding site" evidence="12">
    <location>
        <position position="264"/>
    </location>
    <ligand>
        <name>Mg(2+)</name>
        <dbReference type="ChEBI" id="CHEBI:18420"/>
    </ligand>
</feature>
<dbReference type="GO" id="GO:0046872">
    <property type="term" value="F:metal ion binding"/>
    <property type="evidence" value="ECO:0007669"/>
    <property type="project" value="UniProtKB-UniRule"/>
</dbReference>
<dbReference type="Pfam" id="PF09298">
    <property type="entry name" value="FAA_hydrolase_N"/>
    <property type="match status" value="1"/>
</dbReference>
<evidence type="ECO:0000259" key="15">
    <source>
        <dbReference type="Pfam" id="PF09298"/>
    </source>
</evidence>
<name>A0AAD9IGQ7_PROWI</name>
<keyword evidence="6 12" id="KW-0106">Calcium</keyword>
<evidence type="ECO:0000256" key="11">
    <source>
        <dbReference type="PIRSR" id="PIRSR605959-2"/>
    </source>
</evidence>
<dbReference type="InterPro" id="IPR011234">
    <property type="entry name" value="Fumarylacetoacetase-like_C"/>
</dbReference>
<evidence type="ECO:0000256" key="13">
    <source>
        <dbReference type="RuleBase" id="RU366008"/>
    </source>
</evidence>
<dbReference type="SUPFAM" id="SSF56529">
    <property type="entry name" value="FAH"/>
    <property type="match status" value="1"/>
</dbReference>
<gene>
    <name evidence="16" type="ORF">QBZ16_000834</name>
</gene>
<dbReference type="SUPFAM" id="SSF63433">
    <property type="entry name" value="Fumarylacetoacetate hydrolase, FAH, N-terminal domain"/>
    <property type="match status" value="1"/>
</dbReference>
<feature type="binding site" evidence="12">
    <location>
        <position position="268"/>
    </location>
    <ligand>
        <name>Mg(2+)</name>
        <dbReference type="ChEBI" id="CHEBI:18420"/>
    </ligand>
</feature>
<dbReference type="EMBL" id="JASFZW010000010">
    <property type="protein sequence ID" value="KAK2076310.1"/>
    <property type="molecule type" value="Genomic_DNA"/>
</dbReference>
<keyword evidence="9 13" id="KW-0585">Phenylalanine catabolism</keyword>
<evidence type="ECO:0000256" key="9">
    <source>
        <dbReference type="ARBA" id="ARBA00023232"/>
    </source>
</evidence>
<feature type="binding site" evidence="12">
    <location>
        <position position="244"/>
    </location>
    <ligand>
        <name>Ca(2+)</name>
        <dbReference type="ChEBI" id="CHEBI:29108"/>
    </ligand>
</feature>
<evidence type="ECO:0000256" key="4">
    <source>
        <dbReference type="ARBA" id="ARBA00022723"/>
    </source>
</evidence>
<comment type="caution">
    <text evidence="16">The sequence shown here is derived from an EMBL/GenBank/DDBJ whole genome shotgun (WGS) entry which is preliminary data.</text>
</comment>
<evidence type="ECO:0000256" key="10">
    <source>
        <dbReference type="PIRSR" id="PIRSR605959-1"/>
    </source>
</evidence>
<feature type="binding site" evidence="11">
    <location>
        <position position="255"/>
    </location>
    <ligand>
        <name>substrate</name>
    </ligand>
</feature>
<feature type="binding site" evidence="12">
    <location>
        <position position="212"/>
    </location>
    <ligand>
        <name>Ca(2+)</name>
        <dbReference type="ChEBI" id="CHEBI:29108"/>
    </ligand>
</feature>
<accession>A0AAD9IGQ7</accession>
<keyword evidence="17" id="KW-1185">Reference proteome</keyword>
<comment type="catalytic activity">
    <reaction evidence="13">
        <text>4-fumarylacetoacetate + H2O = acetoacetate + fumarate + H(+)</text>
        <dbReference type="Rhea" id="RHEA:10244"/>
        <dbReference type="ChEBI" id="CHEBI:13705"/>
        <dbReference type="ChEBI" id="CHEBI:15377"/>
        <dbReference type="ChEBI" id="CHEBI:15378"/>
        <dbReference type="ChEBI" id="CHEBI:18034"/>
        <dbReference type="ChEBI" id="CHEBI:29806"/>
        <dbReference type="EC" id="3.7.1.2"/>
    </reaction>
</comment>
<dbReference type="EC" id="3.7.1.2" evidence="3 13"/>
<feature type="domain" description="Fumarylacetoacetase N-terminal" evidence="15">
    <location>
        <begin position="19"/>
        <end position="129"/>
    </location>
</feature>
<feature type="binding site" evidence="12">
    <location>
        <position position="210"/>
    </location>
    <ligand>
        <name>Ca(2+)</name>
        <dbReference type="ChEBI" id="CHEBI:29108"/>
    </ligand>
</feature>
<proteinExistence type="inferred from homology"/>
<evidence type="ECO:0000313" key="16">
    <source>
        <dbReference type="EMBL" id="KAK2076310.1"/>
    </source>
</evidence>
<dbReference type="GO" id="GO:1902000">
    <property type="term" value="P:homogentisate catabolic process"/>
    <property type="evidence" value="ECO:0007669"/>
    <property type="project" value="TreeGrafter"/>
</dbReference>
<keyword evidence="7 12" id="KW-0460">Magnesium</keyword>
<dbReference type="AlphaFoldDB" id="A0AAD9IGQ7"/>
<feature type="active site" description="Proton acceptor" evidence="10">
    <location>
        <position position="144"/>
    </location>
</feature>
<dbReference type="InterPro" id="IPR036663">
    <property type="entry name" value="Fumarylacetoacetase_C_sf"/>
</dbReference>
<evidence type="ECO:0000256" key="1">
    <source>
        <dbReference type="ARBA" id="ARBA00004782"/>
    </source>
</evidence>
<evidence type="ECO:0000256" key="12">
    <source>
        <dbReference type="PIRSR" id="PIRSR605959-3"/>
    </source>
</evidence>
<evidence type="ECO:0000256" key="8">
    <source>
        <dbReference type="ARBA" id="ARBA00022878"/>
    </source>
</evidence>
<dbReference type="Gene3D" id="3.90.850.10">
    <property type="entry name" value="Fumarylacetoacetase-like, C-terminal domain"/>
    <property type="match status" value="1"/>
</dbReference>
<feature type="binding site" evidence="11">
    <location>
        <position position="251"/>
    </location>
    <ligand>
        <name>substrate</name>
    </ligand>
</feature>
<dbReference type="InterPro" id="IPR005959">
    <property type="entry name" value="Fumarylacetoacetase"/>
</dbReference>
<dbReference type="InterPro" id="IPR036462">
    <property type="entry name" value="Fumarylacetoacetase_N_sf"/>
</dbReference>
<organism evidence="16 17">
    <name type="scientific">Prototheca wickerhamii</name>
    <dbReference type="NCBI Taxonomy" id="3111"/>
    <lineage>
        <taxon>Eukaryota</taxon>
        <taxon>Viridiplantae</taxon>
        <taxon>Chlorophyta</taxon>
        <taxon>core chlorophytes</taxon>
        <taxon>Trebouxiophyceae</taxon>
        <taxon>Chlorellales</taxon>
        <taxon>Chlorellaceae</taxon>
        <taxon>Prototheca</taxon>
    </lineage>
</organism>
<evidence type="ECO:0000256" key="5">
    <source>
        <dbReference type="ARBA" id="ARBA00022801"/>
    </source>
</evidence>
<reference evidence="16" key="1">
    <citation type="submission" date="2021-01" db="EMBL/GenBank/DDBJ databases">
        <authorList>
            <person name="Eckstrom K.M.E."/>
        </authorList>
    </citation>
    <scope>NUCLEOTIDE SEQUENCE</scope>
    <source>
        <strain evidence="16">UVCC 0001</strain>
    </source>
</reference>
<sequence>MPERTSWVPVAPDCDWSLQNLPYGIFSTKEDSNPRVGVAIGDSIVDLAALQDAGLLSGQLLGGATCFRQASARGGPTLNAFMQLGLPVWEETRGILTRLLASEEGALRDSSAKRRSCLVAQRDATMHIPAQIPNYTDFNASREHASAVGTMFRGPENALQPNWLHLPIGYHGRASSIVCSGTPVRRPWGQVRAPGADTPLWQPSAAVDFELEMGFFIGPANVFGAPLSLEKANDAIFGYVLVNDWSARDLQAWEYVPLGPFTSKNWATSISPWVVSSAALAPFRVAAPHQSPMPPAYLRSSPEELYNYGIELEVDIVTSRQVAGGERAVADAVTRTRMDTLYWTPAQMAAHHTVSGCLLLPGDLLASGTISSEGPLGAGCLLEATRNGKQRLPLPNTGASRAWLEDGDTVVMRGHCQGDGYRVGFGECRAKLLPALDIACL</sequence>
<dbReference type="Pfam" id="PF01557">
    <property type="entry name" value="FAA_hydrolase"/>
    <property type="match status" value="1"/>
</dbReference>
<dbReference type="NCBIfam" id="TIGR01266">
    <property type="entry name" value="fum_ac_acetase"/>
    <property type="match status" value="1"/>
</dbReference>
<feature type="binding site" evidence="11">
    <location>
        <position position="369"/>
    </location>
    <ligand>
        <name>substrate</name>
    </ligand>
</feature>
<evidence type="ECO:0000256" key="7">
    <source>
        <dbReference type="ARBA" id="ARBA00022842"/>
    </source>
</evidence>
<feature type="binding site" evidence="12">
    <location>
        <position position="137"/>
    </location>
    <ligand>
        <name>Ca(2+)</name>
        <dbReference type="ChEBI" id="CHEBI:29108"/>
    </ligand>
</feature>
<dbReference type="Proteomes" id="UP001255856">
    <property type="component" value="Unassembled WGS sequence"/>
</dbReference>
<evidence type="ECO:0000313" key="17">
    <source>
        <dbReference type="Proteomes" id="UP001255856"/>
    </source>
</evidence>
<dbReference type="PANTHER" id="PTHR43069:SF2">
    <property type="entry name" value="FUMARYLACETOACETASE"/>
    <property type="match status" value="1"/>
</dbReference>
<evidence type="ECO:0000259" key="14">
    <source>
        <dbReference type="Pfam" id="PF01557"/>
    </source>
</evidence>
<keyword evidence="4 12" id="KW-0479">Metal-binding</keyword>
<dbReference type="GO" id="GO:0004334">
    <property type="term" value="F:fumarylacetoacetase activity"/>
    <property type="evidence" value="ECO:0007669"/>
    <property type="project" value="UniProtKB-UniRule"/>
</dbReference>
<evidence type="ECO:0000256" key="3">
    <source>
        <dbReference type="ARBA" id="ARBA00012094"/>
    </source>
</evidence>
<feature type="binding site" evidence="12">
    <location>
        <position position="244"/>
    </location>
    <ligand>
        <name>Mg(2+)</name>
        <dbReference type="ChEBI" id="CHEBI:18420"/>
    </ligand>
</feature>
<dbReference type="Gene3D" id="2.30.30.230">
    <property type="entry name" value="Fumarylacetoacetase, N-terminal domain"/>
    <property type="match status" value="1"/>
</dbReference>
<feature type="binding site" evidence="11">
    <location>
        <position position="153"/>
    </location>
    <ligand>
        <name>substrate</name>
    </ligand>
</feature>
<comment type="cofactor">
    <cofactor evidence="13">
        <name>Mg(2+)</name>
        <dbReference type="ChEBI" id="CHEBI:18420"/>
    </cofactor>
    <cofactor evidence="13">
        <name>Ca(2+)</name>
        <dbReference type="ChEBI" id="CHEBI:29108"/>
    </cofactor>
</comment>
<keyword evidence="8 13" id="KW-0828">Tyrosine catabolism</keyword>
<protein>
    <recommendedName>
        <fullName evidence="3 13">Fumarylacetoacetase</fullName>
        <ecNumber evidence="3 13">3.7.1.2</ecNumber>
    </recommendedName>
    <alternativeName>
        <fullName evidence="13">Fumarylacetoacetate hydrolase</fullName>
    </alternativeName>
</protein>
<evidence type="ECO:0000256" key="6">
    <source>
        <dbReference type="ARBA" id="ARBA00022837"/>
    </source>
</evidence>
<evidence type="ECO:0000256" key="2">
    <source>
        <dbReference type="ARBA" id="ARBA00010211"/>
    </source>
</evidence>
<comment type="pathway">
    <text evidence="1 13">Amino-acid degradation; L-phenylalanine degradation; acetoacetate and fumarate from L-phenylalanine: step 6/6.</text>
</comment>
<dbReference type="GO" id="GO:0006572">
    <property type="term" value="P:L-tyrosine catabolic process"/>
    <property type="evidence" value="ECO:0007669"/>
    <property type="project" value="UniProtKB-UniRule"/>
</dbReference>
<comment type="similarity">
    <text evidence="2 13">Belongs to the FAH family.</text>
</comment>